<dbReference type="GO" id="GO:0071038">
    <property type="term" value="P:TRAMP-dependent tRNA surveillance pathway"/>
    <property type="evidence" value="ECO:0007669"/>
    <property type="project" value="UniProtKB-ARBA"/>
</dbReference>
<dbReference type="InterPro" id="IPR001247">
    <property type="entry name" value="ExoRNase_PH_dom1"/>
</dbReference>
<dbReference type="GO" id="GO:0071051">
    <property type="term" value="P:poly(A)-dependent snoRNA 3'-end processing"/>
    <property type="evidence" value="ECO:0007669"/>
    <property type="project" value="TreeGrafter"/>
</dbReference>
<evidence type="ECO:0000256" key="8">
    <source>
        <dbReference type="ARBA" id="ARBA00023242"/>
    </source>
</evidence>
<dbReference type="InterPro" id="IPR027408">
    <property type="entry name" value="PNPase/RNase_PH_dom_sf"/>
</dbReference>
<organism evidence="10 11">
    <name type="scientific">Cyberlindnera jadinii (strain ATCC 18201 / CBS 1600 / BCRC 20928 / JCM 3617 / NBRC 0987 / NRRL Y-1542)</name>
    <name type="common">Torula yeast</name>
    <name type="synonym">Candida utilis</name>
    <dbReference type="NCBI Taxonomy" id="983966"/>
    <lineage>
        <taxon>Eukaryota</taxon>
        <taxon>Fungi</taxon>
        <taxon>Dikarya</taxon>
        <taxon>Ascomycota</taxon>
        <taxon>Saccharomycotina</taxon>
        <taxon>Saccharomycetes</taxon>
        <taxon>Phaffomycetales</taxon>
        <taxon>Phaffomycetaceae</taxon>
        <taxon>Cyberlindnera</taxon>
    </lineage>
</organism>
<keyword evidence="4" id="KW-0963">Cytoplasm</keyword>
<reference evidence="10 11" key="1">
    <citation type="journal article" date="2016" name="Proc. Natl. Acad. Sci. U.S.A.">
        <title>Comparative genomics of biotechnologically important yeasts.</title>
        <authorList>
            <person name="Riley R."/>
            <person name="Haridas S."/>
            <person name="Wolfe K.H."/>
            <person name="Lopes M.R."/>
            <person name="Hittinger C.T."/>
            <person name="Goeker M."/>
            <person name="Salamov A.A."/>
            <person name="Wisecaver J.H."/>
            <person name="Long T.M."/>
            <person name="Calvey C.H."/>
            <person name="Aerts A.L."/>
            <person name="Barry K.W."/>
            <person name="Choi C."/>
            <person name="Clum A."/>
            <person name="Coughlan A.Y."/>
            <person name="Deshpande S."/>
            <person name="Douglass A.P."/>
            <person name="Hanson S.J."/>
            <person name="Klenk H.-P."/>
            <person name="LaButti K.M."/>
            <person name="Lapidus A."/>
            <person name="Lindquist E.A."/>
            <person name="Lipzen A.M."/>
            <person name="Meier-Kolthoff J.P."/>
            <person name="Ohm R.A."/>
            <person name="Otillar R.P."/>
            <person name="Pangilinan J.L."/>
            <person name="Peng Y."/>
            <person name="Rokas A."/>
            <person name="Rosa C.A."/>
            <person name="Scheuner C."/>
            <person name="Sibirny A.A."/>
            <person name="Slot J.C."/>
            <person name="Stielow J.B."/>
            <person name="Sun H."/>
            <person name="Kurtzman C.P."/>
            <person name="Blackwell M."/>
            <person name="Grigoriev I.V."/>
            <person name="Jeffries T.W."/>
        </authorList>
    </citation>
    <scope>NUCLEOTIDE SEQUENCE [LARGE SCALE GENOMIC DNA]</scope>
    <source>
        <strain evidence="11">ATCC 18201 / CBS 1600 / BCRC 20928 / JCM 3617 / NBRC 0987 / NRRL Y-1542</strain>
    </source>
</reference>
<evidence type="ECO:0000256" key="2">
    <source>
        <dbReference type="ARBA" id="ARBA00004496"/>
    </source>
</evidence>
<keyword evidence="7" id="KW-0694">RNA-binding</keyword>
<proteinExistence type="inferred from homology"/>
<feature type="domain" description="Exoribonuclease phosphorolytic" evidence="9">
    <location>
        <begin position="48"/>
        <end position="169"/>
    </location>
</feature>
<keyword evidence="8" id="KW-0539">Nucleus</keyword>
<dbReference type="PANTHER" id="PTHR11953">
    <property type="entry name" value="EXOSOME COMPLEX COMPONENT"/>
    <property type="match status" value="1"/>
</dbReference>
<dbReference type="InterPro" id="IPR050080">
    <property type="entry name" value="RNase_PH"/>
</dbReference>
<dbReference type="GO" id="GO:0071028">
    <property type="term" value="P:nuclear mRNA surveillance"/>
    <property type="evidence" value="ECO:0007669"/>
    <property type="project" value="TreeGrafter"/>
</dbReference>
<dbReference type="PANTHER" id="PTHR11953:SF2">
    <property type="entry name" value="EXOSOME COMPLEX COMPONENT MTR3"/>
    <property type="match status" value="1"/>
</dbReference>
<dbReference type="Pfam" id="PF01138">
    <property type="entry name" value="RNase_PH"/>
    <property type="match status" value="1"/>
</dbReference>
<comment type="subcellular location">
    <subcellularLocation>
        <location evidence="2">Cytoplasm</location>
    </subcellularLocation>
    <subcellularLocation>
        <location evidence="1">Nucleus</location>
    </subcellularLocation>
</comment>
<name>A0A1E4S5L2_CYBJN</name>
<evidence type="ECO:0000256" key="5">
    <source>
        <dbReference type="ARBA" id="ARBA00022552"/>
    </source>
</evidence>
<dbReference type="GO" id="GO:0000177">
    <property type="term" value="C:cytoplasmic exosome (RNase complex)"/>
    <property type="evidence" value="ECO:0007669"/>
    <property type="project" value="UniProtKB-ARBA"/>
</dbReference>
<accession>A0A1E4S5L2</accession>
<dbReference type="GO" id="GO:0034475">
    <property type="term" value="P:U4 snRNA 3'-end processing"/>
    <property type="evidence" value="ECO:0007669"/>
    <property type="project" value="TreeGrafter"/>
</dbReference>
<dbReference type="GO" id="GO:0000176">
    <property type="term" value="C:nuclear exosome (RNase complex)"/>
    <property type="evidence" value="ECO:0007669"/>
    <property type="project" value="TreeGrafter"/>
</dbReference>
<dbReference type="GO" id="GO:0003723">
    <property type="term" value="F:RNA binding"/>
    <property type="evidence" value="ECO:0007669"/>
    <property type="project" value="UniProtKB-KW"/>
</dbReference>
<evidence type="ECO:0000313" key="10">
    <source>
        <dbReference type="EMBL" id="ODV74794.1"/>
    </source>
</evidence>
<dbReference type="RefSeq" id="XP_020071833.1">
    <property type="nucleotide sequence ID" value="XM_020213599.1"/>
</dbReference>
<dbReference type="Gene3D" id="3.30.230.70">
    <property type="entry name" value="GHMP Kinase, N-terminal domain"/>
    <property type="match status" value="1"/>
</dbReference>
<dbReference type="Proteomes" id="UP000094389">
    <property type="component" value="Unassembled WGS sequence"/>
</dbReference>
<dbReference type="GO" id="GO:0005730">
    <property type="term" value="C:nucleolus"/>
    <property type="evidence" value="ECO:0007669"/>
    <property type="project" value="TreeGrafter"/>
</dbReference>
<evidence type="ECO:0000256" key="3">
    <source>
        <dbReference type="ARBA" id="ARBA00006678"/>
    </source>
</evidence>
<evidence type="ECO:0000256" key="7">
    <source>
        <dbReference type="ARBA" id="ARBA00022884"/>
    </source>
</evidence>
<dbReference type="OrthoDB" id="2504340at2759"/>
<evidence type="ECO:0000313" key="11">
    <source>
        <dbReference type="Proteomes" id="UP000094389"/>
    </source>
</evidence>
<dbReference type="GeneID" id="30987995"/>
<keyword evidence="5" id="KW-0698">rRNA processing</keyword>
<gene>
    <name evidence="10" type="ORF">CYBJADRAFT_161289</name>
</gene>
<protein>
    <recommendedName>
        <fullName evidence="9">Exoribonuclease phosphorolytic domain-containing protein</fullName>
    </recommendedName>
</protein>
<dbReference type="OMA" id="ILPTCIN"/>
<dbReference type="EMBL" id="KV453927">
    <property type="protein sequence ID" value="ODV74794.1"/>
    <property type="molecule type" value="Genomic_DNA"/>
</dbReference>
<comment type="similarity">
    <text evidence="3">Belongs to the RNase PH family.</text>
</comment>
<dbReference type="GO" id="GO:0016075">
    <property type="term" value="P:rRNA catabolic process"/>
    <property type="evidence" value="ECO:0007669"/>
    <property type="project" value="TreeGrafter"/>
</dbReference>
<dbReference type="STRING" id="983966.A0A1E4S5L2"/>
<keyword evidence="11" id="KW-1185">Reference proteome</keyword>
<dbReference type="GO" id="GO:0000467">
    <property type="term" value="P:exonucleolytic trimming to generate mature 3'-end of 5.8S rRNA from tricistronic rRNA transcript (SSU-rRNA, 5.8S rRNA, LSU-rRNA)"/>
    <property type="evidence" value="ECO:0007669"/>
    <property type="project" value="UniProtKB-ARBA"/>
</dbReference>
<sequence length="236" mass="25752">MNVIDRRRICGPPNAKPLVFAQLPEATLRKHKVDFVRENDVEARITRTFIQSGLVSNANGSSYVEVDGNIVSVSIYGPRPIRGSFTDTAGLSVTLDDVGDVLDELLEKKFCTYIENSFVGVINLAKYPKSGIDIFINVISVQDVESLYLKLLGIISDATTLALINANIELLDIVTSGFDATNNTIISFVRDEVVGMLSEASNPLTNLKEIMTTAEENATVMKKAIVSYLLESAQSC</sequence>
<dbReference type="AlphaFoldDB" id="A0A1E4S5L2"/>
<evidence type="ECO:0000259" key="9">
    <source>
        <dbReference type="Pfam" id="PF01138"/>
    </source>
</evidence>
<dbReference type="InterPro" id="IPR020568">
    <property type="entry name" value="Ribosomal_Su5_D2-typ_SF"/>
</dbReference>
<evidence type="ECO:0000256" key="1">
    <source>
        <dbReference type="ARBA" id="ARBA00004123"/>
    </source>
</evidence>
<evidence type="ECO:0000256" key="6">
    <source>
        <dbReference type="ARBA" id="ARBA00022835"/>
    </source>
</evidence>
<keyword evidence="6" id="KW-0271">Exosome</keyword>
<evidence type="ECO:0000256" key="4">
    <source>
        <dbReference type="ARBA" id="ARBA00022490"/>
    </source>
</evidence>
<dbReference type="SUPFAM" id="SSF54211">
    <property type="entry name" value="Ribosomal protein S5 domain 2-like"/>
    <property type="match status" value="1"/>
</dbReference>